<comment type="similarity">
    <text evidence="2">Belongs to the CorA metal ion transporter (MIT) (TC 1.A.35) family.</text>
</comment>
<protein>
    <submittedName>
        <fullName evidence="13">Unannotated protein</fullName>
    </submittedName>
</protein>
<dbReference type="SUPFAM" id="SSF144083">
    <property type="entry name" value="Magnesium transport protein CorA, transmembrane region"/>
    <property type="match status" value="1"/>
</dbReference>
<comment type="catalytic activity">
    <reaction evidence="10">
        <text>Mg(2+)(in) = Mg(2+)(out)</text>
        <dbReference type="Rhea" id="RHEA:29827"/>
        <dbReference type="ChEBI" id="CHEBI:18420"/>
    </reaction>
</comment>
<dbReference type="AlphaFoldDB" id="A0A6J6KCS0"/>
<evidence type="ECO:0000256" key="3">
    <source>
        <dbReference type="ARBA" id="ARBA00022448"/>
    </source>
</evidence>
<dbReference type="PANTHER" id="PTHR46494">
    <property type="entry name" value="CORA FAMILY METAL ION TRANSPORTER (EUROFUNG)"/>
    <property type="match status" value="1"/>
</dbReference>
<dbReference type="InterPro" id="IPR002523">
    <property type="entry name" value="MgTranspt_CorA/ZnTranspt_ZntB"/>
</dbReference>
<evidence type="ECO:0000256" key="7">
    <source>
        <dbReference type="ARBA" id="ARBA00022989"/>
    </source>
</evidence>
<dbReference type="GO" id="GO:0015095">
    <property type="term" value="F:magnesium ion transmembrane transporter activity"/>
    <property type="evidence" value="ECO:0007669"/>
    <property type="project" value="TreeGrafter"/>
</dbReference>
<name>A0A6J6KCS0_9ZZZZ</name>
<keyword evidence="5 12" id="KW-0812">Transmembrane</keyword>
<keyword evidence="3" id="KW-0813">Transport</keyword>
<gene>
    <name evidence="13" type="ORF">UFOPK2195_00222</name>
</gene>
<dbReference type="FunFam" id="1.20.58.340:FF:000004">
    <property type="entry name" value="Magnesium transport protein CorA"/>
    <property type="match status" value="1"/>
</dbReference>
<dbReference type="EMBL" id="CAEZWH010000021">
    <property type="protein sequence ID" value="CAB4646253.1"/>
    <property type="molecule type" value="Genomic_DNA"/>
</dbReference>
<dbReference type="InterPro" id="IPR045861">
    <property type="entry name" value="CorA_cytoplasmic_dom"/>
</dbReference>
<dbReference type="Gene3D" id="1.20.58.340">
    <property type="entry name" value="Magnesium transport protein CorA, transmembrane region"/>
    <property type="match status" value="2"/>
</dbReference>
<evidence type="ECO:0000256" key="1">
    <source>
        <dbReference type="ARBA" id="ARBA00004651"/>
    </source>
</evidence>
<dbReference type="GO" id="GO:0005886">
    <property type="term" value="C:plasma membrane"/>
    <property type="evidence" value="ECO:0007669"/>
    <property type="project" value="UniProtKB-SubCell"/>
</dbReference>
<dbReference type="PANTHER" id="PTHR46494:SF1">
    <property type="entry name" value="CORA FAMILY METAL ION TRANSPORTER (EUROFUNG)"/>
    <property type="match status" value="1"/>
</dbReference>
<feature type="transmembrane region" description="Helical" evidence="12">
    <location>
        <begin position="275"/>
        <end position="294"/>
    </location>
</feature>
<sequence length="332" mass="37846">MPQLLLYLYSCVKYARSMLVDEATYLHGKRVDDNPTTDPAAFAWVGLYESTVNELHRYQARFNFNDLAVEDALSVKQRPKIDIYKEHTLIVLKTVAYDTTTERIIVGDLTLFIEPRVILTVRHGEALPLRSIRADLENHPERMEGGPTAVLHEIIDRLVDQYVDVVSKLAEDVEQIEDDVFDDEKPAPASRMYFVKRELIEFRRAVHPLVQPLDKLAAGSVPYINSDSALLFSDVRDHLLKVIDEVDALDALMDAALHANLALIQVQQNADMRKISAWVGIGAVPTMIAGIYGMNFDNMPELQWKYGYFIVVGFLGVVSLVLFRLFRRNRWL</sequence>
<evidence type="ECO:0000256" key="4">
    <source>
        <dbReference type="ARBA" id="ARBA00022475"/>
    </source>
</evidence>
<reference evidence="13" key="1">
    <citation type="submission" date="2020-05" db="EMBL/GenBank/DDBJ databases">
        <authorList>
            <person name="Chiriac C."/>
            <person name="Salcher M."/>
            <person name="Ghai R."/>
            <person name="Kavagutti S V."/>
        </authorList>
    </citation>
    <scope>NUCLEOTIDE SEQUENCE</scope>
</reference>
<evidence type="ECO:0000256" key="8">
    <source>
        <dbReference type="ARBA" id="ARBA00023065"/>
    </source>
</evidence>
<keyword evidence="6" id="KW-0460">Magnesium</keyword>
<evidence type="ECO:0000256" key="5">
    <source>
        <dbReference type="ARBA" id="ARBA00022692"/>
    </source>
</evidence>
<dbReference type="GO" id="GO:0050897">
    <property type="term" value="F:cobalt ion binding"/>
    <property type="evidence" value="ECO:0007669"/>
    <property type="project" value="TreeGrafter"/>
</dbReference>
<feature type="transmembrane region" description="Helical" evidence="12">
    <location>
        <begin position="306"/>
        <end position="326"/>
    </location>
</feature>
<comment type="function">
    <text evidence="11">Mediates influx of magnesium ions. Alternates between open and closed states. Activated by low cytoplasmic Mg(2+) levels. Inactive when cytoplasmic Mg(2+) levels are high.</text>
</comment>
<accession>A0A6J6KCS0</accession>
<evidence type="ECO:0000256" key="2">
    <source>
        <dbReference type="ARBA" id="ARBA00009765"/>
    </source>
</evidence>
<dbReference type="InterPro" id="IPR045863">
    <property type="entry name" value="CorA_TM1_TM2"/>
</dbReference>
<dbReference type="SUPFAM" id="SSF143865">
    <property type="entry name" value="CorA soluble domain-like"/>
    <property type="match status" value="1"/>
</dbReference>
<keyword evidence="8" id="KW-0406">Ion transport</keyword>
<evidence type="ECO:0000256" key="12">
    <source>
        <dbReference type="SAM" id="Phobius"/>
    </source>
</evidence>
<keyword evidence="4" id="KW-1003">Cell membrane</keyword>
<keyword evidence="7 12" id="KW-1133">Transmembrane helix</keyword>
<evidence type="ECO:0000256" key="10">
    <source>
        <dbReference type="ARBA" id="ARBA00034269"/>
    </source>
</evidence>
<dbReference type="GO" id="GO:0000287">
    <property type="term" value="F:magnesium ion binding"/>
    <property type="evidence" value="ECO:0007669"/>
    <property type="project" value="TreeGrafter"/>
</dbReference>
<organism evidence="13">
    <name type="scientific">freshwater metagenome</name>
    <dbReference type="NCBI Taxonomy" id="449393"/>
    <lineage>
        <taxon>unclassified sequences</taxon>
        <taxon>metagenomes</taxon>
        <taxon>ecological metagenomes</taxon>
    </lineage>
</organism>
<evidence type="ECO:0000256" key="9">
    <source>
        <dbReference type="ARBA" id="ARBA00023136"/>
    </source>
</evidence>
<evidence type="ECO:0000256" key="11">
    <source>
        <dbReference type="ARBA" id="ARBA00045497"/>
    </source>
</evidence>
<comment type="subcellular location">
    <subcellularLocation>
        <location evidence="1">Cell membrane</location>
        <topology evidence="1">Multi-pass membrane protein</topology>
    </subcellularLocation>
</comment>
<dbReference type="Gene3D" id="3.30.460.20">
    <property type="entry name" value="CorA soluble domain-like"/>
    <property type="match status" value="1"/>
</dbReference>
<dbReference type="CDD" id="cd12830">
    <property type="entry name" value="MtCorA-like"/>
    <property type="match status" value="1"/>
</dbReference>
<dbReference type="GO" id="GO:0015087">
    <property type="term" value="F:cobalt ion transmembrane transporter activity"/>
    <property type="evidence" value="ECO:0007669"/>
    <property type="project" value="TreeGrafter"/>
</dbReference>
<proteinExistence type="inferred from homology"/>
<dbReference type="Pfam" id="PF01544">
    <property type="entry name" value="CorA"/>
    <property type="match status" value="1"/>
</dbReference>
<keyword evidence="9 12" id="KW-0472">Membrane</keyword>
<evidence type="ECO:0000313" key="13">
    <source>
        <dbReference type="EMBL" id="CAB4646253.1"/>
    </source>
</evidence>
<evidence type="ECO:0000256" key="6">
    <source>
        <dbReference type="ARBA" id="ARBA00022842"/>
    </source>
</evidence>